<protein>
    <submittedName>
        <fullName evidence="4">Protein OSB4, chloroplastic</fullName>
    </submittedName>
</protein>
<gene>
    <name evidence="4" type="ORF">GA_TR7707_c0_g1_i1_g.24997</name>
</gene>
<dbReference type="InterPro" id="IPR011344">
    <property type="entry name" value="ssDNA-bd"/>
</dbReference>
<dbReference type="GO" id="GO:0006264">
    <property type="term" value="P:mitochondrial DNA replication"/>
    <property type="evidence" value="ECO:0007669"/>
    <property type="project" value="TreeGrafter"/>
</dbReference>
<evidence type="ECO:0000256" key="2">
    <source>
        <dbReference type="PROSITE-ProRule" id="PRU00252"/>
    </source>
</evidence>
<evidence type="ECO:0000256" key="3">
    <source>
        <dbReference type="SAM" id="MobiDB-lite"/>
    </source>
</evidence>
<evidence type="ECO:0000256" key="1">
    <source>
        <dbReference type="ARBA" id="ARBA00023125"/>
    </source>
</evidence>
<accession>A0A1J3D3T4</accession>
<dbReference type="GO" id="GO:0003697">
    <property type="term" value="F:single-stranded DNA binding"/>
    <property type="evidence" value="ECO:0007669"/>
    <property type="project" value="InterPro"/>
</dbReference>
<dbReference type="PANTHER" id="PTHR10302">
    <property type="entry name" value="SINGLE-STRANDED DNA-BINDING PROTEIN"/>
    <property type="match status" value="1"/>
</dbReference>
<dbReference type="SUPFAM" id="SSF50249">
    <property type="entry name" value="Nucleic acid-binding proteins"/>
    <property type="match status" value="1"/>
</dbReference>
<dbReference type="AlphaFoldDB" id="A0A1J3D3T4"/>
<keyword evidence="1 2" id="KW-0238">DNA-binding</keyword>
<dbReference type="Gene3D" id="2.40.50.140">
    <property type="entry name" value="Nucleic acid-binding proteins"/>
    <property type="match status" value="1"/>
</dbReference>
<feature type="region of interest" description="Disordered" evidence="3">
    <location>
        <begin position="35"/>
        <end position="59"/>
    </location>
</feature>
<sequence length="355" mass="40765">MQFLARRVSKSIRPLLSSRAKQAWVLFQRSSSHTLGGSRAEKSESVIPAKSSSEWPRPTEIPYQPKISNSAELIGYVNQPIQFHAKPDGNFRAGTVITHRPPSHSESEWDSDSTRKFWVPVIFEGDLAHTANCHLKKNDRVYITGQIFVDVSEISGAKPDQSYVHVMVRDLHYVKDSKPLPKVYPKSDGVLKHSASLNKRRGFGTDRWFDLLDKPEEWRDYRESKQNGLVHPRHPDFRKKDGSVALWLSDAPHEISSNLEELNFDIPVRSIYAKQLKGKEIDLLPMNTYEGGEEEAWKDLVEDMDKWWDNRLNKRNPKAPDFKHKETGVGLWLNISPSWVVERLPPPKSKTSESH</sequence>
<dbReference type="PROSITE" id="PS50935">
    <property type="entry name" value="SSB"/>
    <property type="match status" value="1"/>
</dbReference>
<dbReference type="EMBL" id="GEVI01019560">
    <property type="protein sequence ID" value="JAU12760.1"/>
    <property type="molecule type" value="Transcribed_RNA"/>
</dbReference>
<dbReference type="GO" id="GO:0042645">
    <property type="term" value="C:mitochondrial nucleoid"/>
    <property type="evidence" value="ECO:0007669"/>
    <property type="project" value="TreeGrafter"/>
</dbReference>
<reference evidence="4" key="1">
    <citation type="submission" date="2016-07" db="EMBL/GenBank/DDBJ databases">
        <title>De novo transcriptome assembly of four accessions of the metal hyperaccumulator plant Noccaea caerulescens.</title>
        <authorList>
            <person name="Blande D."/>
            <person name="Halimaa P."/>
            <person name="Tervahauta A.I."/>
            <person name="Aarts M.G."/>
            <person name="Karenlampi S.O."/>
        </authorList>
    </citation>
    <scope>NUCLEOTIDE SEQUENCE</scope>
</reference>
<dbReference type="InterPro" id="IPR000424">
    <property type="entry name" value="Primosome_PriB/ssb"/>
</dbReference>
<proteinExistence type="predicted"/>
<dbReference type="InterPro" id="IPR012340">
    <property type="entry name" value="NA-bd_OB-fold"/>
</dbReference>
<name>A0A1J3D3T4_NOCCA</name>
<dbReference type="PANTHER" id="PTHR10302:SF23">
    <property type="entry name" value="PROTEIN OSB4, CHLOROPLASTIC"/>
    <property type="match status" value="1"/>
</dbReference>
<organism evidence="4">
    <name type="scientific">Noccaea caerulescens</name>
    <name type="common">Alpine penny-cress</name>
    <name type="synonym">Thlaspi caerulescens</name>
    <dbReference type="NCBI Taxonomy" id="107243"/>
    <lineage>
        <taxon>Eukaryota</taxon>
        <taxon>Viridiplantae</taxon>
        <taxon>Streptophyta</taxon>
        <taxon>Embryophyta</taxon>
        <taxon>Tracheophyta</taxon>
        <taxon>Spermatophyta</taxon>
        <taxon>Magnoliopsida</taxon>
        <taxon>eudicotyledons</taxon>
        <taxon>Gunneridae</taxon>
        <taxon>Pentapetalae</taxon>
        <taxon>rosids</taxon>
        <taxon>malvids</taxon>
        <taxon>Brassicales</taxon>
        <taxon>Brassicaceae</taxon>
        <taxon>Coluteocarpeae</taxon>
        <taxon>Noccaea</taxon>
    </lineage>
</organism>
<evidence type="ECO:0000313" key="4">
    <source>
        <dbReference type="EMBL" id="JAU12760.1"/>
    </source>
</evidence>